<comment type="similarity">
    <text evidence="1">Belongs to the BCL7 family.</text>
</comment>
<name>A0A5J4NG23_9TREM</name>
<organism evidence="3 4">
    <name type="scientific">Paragonimus westermani</name>
    <dbReference type="NCBI Taxonomy" id="34504"/>
    <lineage>
        <taxon>Eukaryota</taxon>
        <taxon>Metazoa</taxon>
        <taxon>Spiralia</taxon>
        <taxon>Lophotrochozoa</taxon>
        <taxon>Platyhelminthes</taxon>
        <taxon>Trematoda</taxon>
        <taxon>Digenea</taxon>
        <taxon>Plagiorchiida</taxon>
        <taxon>Troglotremata</taxon>
        <taxon>Troglotrematidae</taxon>
        <taxon>Paragonimus</taxon>
    </lineage>
</organism>
<dbReference type="Proteomes" id="UP000324629">
    <property type="component" value="Unassembled WGS sequence"/>
</dbReference>
<proteinExistence type="inferred from homology"/>
<evidence type="ECO:0008006" key="5">
    <source>
        <dbReference type="Google" id="ProtNLM"/>
    </source>
</evidence>
<feature type="compositionally biased region" description="Polar residues" evidence="2">
    <location>
        <begin position="185"/>
        <end position="210"/>
    </location>
</feature>
<gene>
    <name evidence="3" type="ORF">DEA37_0012128</name>
</gene>
<dbReference type="PANTHER" id="PTHR12767:SF9">
    <property type="entry name" value="BCL7-LIKE"/>
    <property type="match status" value="1"/>
</dbReference>
<evidence type="ECO:0000313" key="4">
    <source>
        <dbReference type="Proteomes" id="UP000324629"/>
    </source>
</evidence>
<protein>
    <recommendedName>
        <fullName evidence="5">B-cell CLL/lymphoma 7 protein family member A</fullName>
    </recommendedName>
</protein>
<dbReference type="PANTHER" id="PTHR12767">
    <property type="entry name" value="BCL7 RELATED"/>
    <property type="match status" value="1"/>
</dbReference>
<dbReference type="AlphaFoldDB" id="A0A5J4NG23"/>
<dbReference type="InterPro" id="IPR006804">
    <property type="entry name" value="BCL7"/>
</dbReference>
<evidence type="ECO:0000256" key="1">
    <source>
        <dbReference type="ARBA" id="ARBA00010326"/>
    </source>
</evidence>
<accession>A0A5J4NG23</accession>
<evidence type="ECO:0000256" key="2">
    <source>
        <dbReference type="SAM" id="MobiDB-lite"/>
    </source>
</evidence>
<sequence>MFRFLDVLSSKETICIGLFSAPFTVRPMFSRSLRAETRSKTKEDLKRVNKSNGHVRSWEKKWVAVKDTSMLVFRWIPSVAVDTNHAKKMAFARQTSLNAAATHSVNTGLLSTYSRQPCKTLNEQPPNNEATEFNANSAATPLENRESEVGDSSNSSTKPEPSIVNGLEDDVKDNPVNIQEHTETATEISSSDLAVDADSTNAPTTEISTE</sequence>
<reference evidence="3" key="1">
    <citation type="journal article" date="2019" name="Gigascience">
        <title>Whole-genome sequence of the oriental lung fluke Paragonimus westermani.</title>
        <authorList>
            <person name="Oey H."/>
            <person name="Zakrzewski M."/>
            <person name="Narain K."/>
            <person name="Devi K.R."/>
            <person name="Agatsuma T."/>
            <person name="Nawaratna S."/>
            <person name="Gobert G.N."/>
            <person name="Jones M.K."/>
            <person name="Ragan M.A."/>
            <person name="McManus D.P."/>
            <person name="Krause L."/>
        </authorList>
    </citation>
    <scope>NUCLEOTIDE SEQUENCE [LARGE SCALE GENOMIC DNA]</scope>
    <source>
        <strain evidence="3">IND2009</strain>
    </source>
</reference>
<feature type="region of interest" description="Disordered" evidence="2">
    <location>
        <begin position="138"/>
        <end position="210"/>
    </location>
</feature>
<comment type="caution">
    <text evidence="3">The sequence shown here is derived from an EMBL/GenBank/DDBJ whole genome shotgun (WGS) entry which is preliminary data.</text>
</comment>
<evidence type="ECO:0000313" key="3">
    <source>
        <dbReference type="EMBL" id="KAA3674199.1"/>
    </source>
</evidence>
<dbReference type="EMBL" id="QNGE01003321">
    <property type="protein sequence ID" value="KAA3674199.1"/>
    <property type="molecule type" value="Genomic_DNA"/>
</dbReference>
<feature type="compositionally biased region" description="Polar residues" evidence="2">
    <location>
        <begin position="150"/>
        <end position="159"/>
    </location>
</feature>
<keyword evidence="4" id="KW-1185">Reference proteome</keyword>
<dbReference type="Pfam" id="PF04714">
    <property type="entry name" value="BCL_N"/>
    <property type="match status" value="1"/>
</dbReference>